<name>A0A0E9QGI5_ANGAN</name>
<organism evidence="1">
    <name type="scientific">Anguilla anguilla</name>
    <name type="common">European freshwater eel</name>
    <name type="synonym">Muraena anguilla</name>
    <dbReference type="NCBI Taxonomy" id="7936"/>
    <lineage>
        <taxon>Eukaryota</taxon>
        <taxon>Metazoa</taxon>
        <taxon>Chordata</taxon>
        <taxon>Craniata</taxon>
        <taxon>Vertebrata</taxon>
        <taxon>Euteleostomi</taxon>
        <taxon>Actinopterygii</taxon>
        <taxon>Neopterygii</taxon>
        <taxon>Teleostei</taxon>
        <taxon>Anguilliformes</taxon>
        <taxon>Anguillidae</taxon>
        <taxon>Anguilla</taxon>
    </lineage>
</organism>
<accession>A0A0E9QGI5</accession>
<evidence type="ECO:0000313" key="1">
    <source>
        <dbReference type="EMBL" id="JAH15996.1"/>
    </source>
</evidence>
<proteinExistence type="predicted"/>
<reference evidence="1" key="1">
    <citation type="submission" date="2014-11" db="EMBL/GenBank/DDBJ databases">
        <authorList>
            <person name="Amaro Gonzalez C."/>
        </authorList>
    </citation>
    <scope>NUCLEOTIDE SEQUENCE</scope>
</reference>
<sequence length="18" mass="2090">MQSLWLVHNPKKHSSQAV</sequence>
<protein>
    <submittedName>
        <fullName evidence="1">Uncharacterized protein</fullName>
    </submittedName>
</protein>
<dbReference type="AlphaFoldDB" id="A0A0E9QGI5"/>
<dbReference type="EMBL" id="GBXM01092581">
    <property type="protein sequence ID" value="JAH15996.1"/>
    <property type="molecule type" value="Transcribed_RNA"/>
</dbReference>
<reference evidence="1" key="2">
    <citation type="journal article" date="2015" name="Fish Shellfish Immunol.">
        <title>Early steps in the European eel (Anguilla anguilla)-Vibrio vulnificus interaction in the gills: Role of the RtxA13 toxin.</title>
        <authorList>
            <person name="Callol A."/>
            <person name="Pajuelo D."/>
            <person name="Ebbesson L."/>
            <person name="Teles M."/>
            <person name="MacKenzie S."/>
            <person name="Amaro C."/>
        </authorList>
    </citation>
    <scope>NUCLEOTIDE SEQUENCE</scope>
</reference>